<dbReference type="AlphaFoldDB" id="A0A813IRE8"/>
<sequence length="551" mass="60734">MSLCPATISVQGSVFLMHVSSYTSFSRKMLQIDAMAMVALLAFVAFFSVADGLDSSARNCSQISPESGLSHSSSLLQSKQVPSRPADLLLELDESTDKSVIPAETYPDKMMWNLANTIRDPAWEILNKSGSCGIVLPSQITTFPDTLGKSSFSQLNVSISRFAFGECVKVWKPLWSKRLDLELQVHLHGTDSPGYNPSIIPLPALIKETFPTGQWLAAMRVGCELCPKNYVHSASACNMQTYIAILDEDFATIAAVVLQLDSSLLVSDYHMMNDPRLFVRQNGDILIGFMPYSVHPSPNPGEWMGKLHLSIDAIAYAPGLNDIPTPLFSSGSLVALVERYEIRNISECPELGFNAPGRKKNLGFFEYEKEVYLVDWIYPSAIGKLDTEQLVPHKLGEEDFSVLCFGLEPSPPPLKNNPWEGFTSQDIYGHIKEGGVHNGGSLVWIEEAQLYLGIGHVTRGIAHHAIENFRHHYSHQFYAISGTPPFRLTAASSEFCFSSSSNPADCETLQFASTLLRKGSHILIGYGVMDCESYLDAFDLSDVLASLKNLE</sequence>
<dbReference type="EMBL" id="CAJNNW010013801">
    <property type="protein sequence ID" value="CAE8655826.1"/>
    <property type="molecule type" value="Genomic_DNA"/>
</dbReference>
<gene>
    <name evidence="1" type="ORF">PGLA2088_LOCUS11829</name>
</gene>
<reference evidence="1" key="1">
    <citation type="submission" date="2021-02" db="EMBL/GenBank/DDBJ databases">
        <authorList>
            <person name="Dougan E. K."/>
            <person name="Rhodes N."/>
            <person name="Thang M."/>
            <person name="Chan C."/>
        </authorList>
    </citation>
    <scope>NUCLEOTIDE SEQUENCE</scope>
</reference>
<organism evidence="1 2">
    <name type="scientific">Polarella glacialis</name>
    <name type="common">Dinoflagellate</name>
    <dbReference type="NCBI Taxonomy" id="89957"/>
    <lineage>
        <taxon>Eukaryota</taxon>
        <taxon>Sar</taxon>
        <taxon>Alveolata</taxon>
        <taxon>Dinophyceae</taxon>
        <taxon>Suessiales</taxon>
        <taxon>Suessiaceae</taxon>
        <taxon>Polarella</taxon>
    </lineage>
</organism>
<evidence type="ECO:0000313" key="1">
    <source>
        <dbReference type="EMBL" id="CAE8655826.1"/>
    </source>
</evidence>
<comment type="caution">
    <text evidence="1">The sequence shown here is derived from an EMBL/GenBank/DDBJ whole genome shotgun (WGS) entry which is preliminary data.</text>
</comment>
<proteinExistence type="predicted"/>
<protein>
    <submittedName>
        <fullName evidence="1">Uncharacterized protein</fullName>
    </submittedName>
</protein>
<accession>A0A813IRE8</accession>
<evidence type="ECO:0000313" key="2">
    <source>
        <dbReference type="Proteomes" id="UP000626109"/>
    </source>
</evidence>
<name>A0A813IRE8_POLGL</name>
<dbReference type="Proteomes" id="UP000626109">
    <property type="component" value="Unassembled WGS sequence"/>
</dbReference>